<evidence type="ECO:0000256" key="1">
    <source>
        <dbReference type="SAM" id="Phobius"/>
    </source>
</evidence>
<keyword evidence="4" id="KW-1185">Reference proteome</keyword>
<keyword evidence="3" id="KW-0808">Transferase</keyword>
<keyword evidence="1" id="KW-0812">Transmembrane</keyword>
<sequence>MTKKQKHHHDAGRHRSGLAGLSMKLSDIRIAGKLSGLVLIALAGIAWLGFLGYLQVNKVFVSASYSTVNTVPSLSTLDTLRDNYLHTRIYMSQHILNNAPETKAELEKSIKRHREGVRASLNKYAAYVSDEQDRQYLKDTENLWAEYDASIDPMLAESRKGEGNQARATELLNESWLLAELIAERINAQIDLKTQLGNKGTEEAAATKDTALTWSIFIALLEMALLVSVAWLMGRKGMVDPINGVVEDLKNLADGRLDVTVRGHERRDEVGDIARAAQVFKEFAQKLNVQHWVKSQVAALSSEIQPIQGLEDFSQTVISRMVPLLEGGAAALYVLAPDSGRYALMGRWGLKEDAQLATSYLPGEGLVGQCVVEKSPIMLKEVPGDYIRIFSGLGEAVPDVILLTPIIAKGRVVGVIEIASFHRFTEAQQALIDELLPVLALNLEIIERNRNSRK</sequence>
<gene>
    <name evidence="3" type="ORF">NMK_3103</name>
</gene>
<dbReference type="PANTHER" id="PTHR32089:SF112">
    <property type="entry name" value="LYSOZYME-LIKE PROTEIN-RELATED"/>
    <property type="match status" value="1"/>
</dbReference>
<dbReference type="Gene3D" id="3.30.450.40">
    <property type="match status" value="1"/>
</dbReference>
<dbReference type="Pfam" id="PF12729">
    <property type="entry name" value="4HB_MCP_1"/>
    <property type="match status" value="1"/>
</dbReference>
<comment type="caution">
    <text evidence="3">The sequence shown here is derived from an EMBL/GenBank/DDBJ whole genome shotgun (WGS) entry which is preliminary data.</text>
</comment>
<keyword evidence="3" id="KW-0418">Kinase</keyword>
<dbReference type="EMBL" id="BDOQ01000019">
    <property type="protein sequence ID" value="GBG15495.1"/>
    <property type="molecule type" value="Genomic_DNA"/>
</dbReference>
<dbReference type="PANTHER" id="PTHR32089">
    <property type="entry name" value="METHYL-ACCEPTING CHEMOTAXIS PROTEIN MCPB"/>
    <property type="match status" value="1"/>
</dbReference>
<dbReference type="InterPro" id="IPR024478">
    <property type="entry name" value="HlyB_4HB_MCP"/>
</dbReference>
<evidence type="ECO:0000313" key="4">
    <source>
        <dbReference type="Proteomes" id="UP000245081"/>
    </source>
</evidence>
<dbReference type="GO" id="GO:0007165">
    <property type="term" value="P:signal transduction"/>
    <property type="evidence" value="ECO:0007669"/>
    <property type="project" value="InterPro"/>
</dbReference>
<dbReference type="Pfam" id="PF13185">
    <property type="entry name" value="GAF_2"/>
    <property type="match status" value="1"/>
</dbReference>
<accession>A0A2R5FBT8</accession>
<reference evidence="3 4" key="1">
    <citation type="journal article" date="2018" name="Environ. Microbiol.">
        <title>Isolation and genomic characterization of Novimethylophilus kurashikiensis gen. nov. sp. nov., a new lanthanide-dependent methylotrophic species of Methylophilaceae.</title>
        <authorList>
            <person name="Lv H."/>
            <person name="Sahin N."/>
            <person name="Tani A."/>
        </authorList>
    </citation>
    <scope>NUCLEOTIDE SEQUENCE [LARGE SCALE GENOMIC DNA]</scope>
    <source>
        <strain evidence="3 4">La2-4</strain>
    </source>
</reference>
<feature type="transmembrane region" description="Helical" evidence="1">
    <location>
        <begin position="34"/>
        <end position="54"/>
    </location>
</feature>
<keyword evidence="1" id="KW-1133">Transmembrane helix</keyword>
<dbReference type="SMART" id="SM00065">
    <property type="entry name" value="GAF"/>
    <property type="match status" value="1"/>
</dbReference>
<dbReference type="AlphaFoldDB" id="A0A2R5FBT8"/>
<dbReference type="RefSeq" id="WP_109016652.1">
    <property type="nucleotide sequence ID" value="NZ_BDOQ01000019.1"/>
</dbReference>
<dbReference type="InterPro" id="IPR029016">
    <property type="entry name" value="GAF-like_dom_sf"/>
</dbReference>
<dbReference type="PROSITE" id="PS50885">
    <property type="entry name" value="HAMP"/>
    <property type="match status" value="1"/>
</dbReference>
<name>A0A2R5FBT8_9PROT</name>
<dbReference type="OrthoDB" id="9147953at2"/>
<dbReference type="GO" id="GO:0016301">
    <property type="term" value="F:kinase activity"/>
    <property type="evidence" value="ECO:0007669"/>
    <property type="project" value="UniProtKB-KW"/>
</dbReference>
<dbReference type="Gene3D" id="6.10.340.10">
    <property type="match status" value="1"/>
</dbReference>
<dbReference type="SUPFAM" id="SSF158472">
    <property type="entry name" value="HAMP domain-like"/>
    <property type="match status" value="1"/>
</dbReference>
<protein>
    <submittedName>
        <fullName evidence="3">Histidine kinase</fullName>
    </submittedName>
</protein>
<feature type="domain" description="HAMP" evidence="2">
    <location>
        <begin position="236"/>
        <end position="289"/>
    </location>
</feature>
<dbReference type="CDD" id="cd06225">
    <property type="entry name" value="HAMP"/>
    <property type="match status" value="1"/>
</dbReference>
<dbReference type="InterPro" id="IPR003660">
    <property type="entry name" value="HAMP_dom"/>
</dbReference>
<dbReference type="GO" id="GO:0016020">
    <property type="term" value="C:membrane"/>
    <property type="evidence" value="ECO:0007669"/>
    <property type="project" value="InterPro"/>
</dbReference>
<feature type="transmembrane region" description="Helical" evidence="1">
    <location>
        <begin position="211"/>
        <end position="233"/>
    </location>
</feature>
<evidence type="ECO:0000313" key="3">
    <source>
        <dbReference type="EMBL" id="GBG15495.1"/>
    </source>
</evidence>
<keyword evidence="1" id="KW-0472">Membrane</keyword>
<evidence type="ECO:0000259" key="2">
    <source>
        <dbReference type="PROSITE" id="PS50885"/>
    </source>
</evidence>
<organism evidence="3 4">
    <name type="scientific">Novimethylophilus kurashikiensis</name>
    <dbReference type="NCBI Taxonomy" id="1825523"/>
    <lineage>
        <taxon>Bacteria</taxon>
        <taxon>Pseudomonadati</taxon>
        <taxon>Pseudomonadota</taxon>
        <taxon>Betaproteobacteria</taxon>
        <taxon>Nitrosomonadales</taxon>
        <taxon>Methylophilaceae</taxon>
        <taxon>Novimethylophilus</taxon>
    </lineage>
</organism>
<dbReference type="SUPFAM" id="SSF55781">
    <property type="entry name" value="GAF domain-like"/>
    <property type="match status" value="1"/>
</dbReference>
<dbReference type="InterPro" id="IPR003018">
    <property type="entry name" value="GAF"/>
</dbReference>
<dbReference type="Proteomes" id="UP000245081">
    <property type="component" value="Unassembled WGS sequence"/>
</dbReference>
<proteinExistence type="predicted"/>